<dbReference type="Proteomes" id="UP000240883">
    <property type="component" value="Unassembled WGS sequence"/>
</dbReference>
<evidence type="ECO:0000256" key="1">
    <source>
        <dbReference type="SAM" id="MobiDB-lite"/>
    </source>
</evidence>
<dbReference type="AlphaFoldDB" id="A0A2T2P502"/>
<feature type="compositionally biased region" description="Low complexity" evidence="1">
    <location>
        <begin position="104"/>
        <end position="115"/>
    </location>
</feature>
<organism evidence="2 3">
    <name type="scientific">Corynespora cassiicola Philippines</name>
    <dbReference type="NCBI Taxonomy" id="1448308"/>
    <lineage>
        <taxon>Eukaryota</taxon>
        <taxon>Fungi</taxon>
        <taxon>Dikarya</taxon>
        <taxon>Ascomycota</taxon>
        <taxon>Pezizomycotina</taxon>
        <taxon>Dothideomycetes</taxon>
        <taxon>Pleosporomycetidae</taxon>
        <taxon>Pleosporales</taxon>
        <taxon>Corynesporascaceae</taxon>
        <taxon>Corynespora</taxon>
    </lineage>
</organism>
<evidence type="ECO:0000313" key="2">
    <source>
        <dbReference type="EMBL" id="PSN72752.1"/>
    </source>
</evidence>
<dbReference type="EMBL" id="KZ678129">
    <property type="protein sequence ID" value="PSN72752.1"/>
    <property type="molecule type" value="Genomic_DNA"/>
</dbReference>
<keyword evidence="3" id="KW-1185">Reference proteome</keyword>
<gene>
    <name evidence="2" type="ORF">BS50DRAFT_167455</name>
</gene>
<evidence type="ECO:0000313" key="3">
    <source>
        <dbReference type="Proteomes" id="UP000240883"/>
    </source>
</evidence>
<accession>A0A2T2P502</accession>
<name>A0A2T2P502_CORCC</name>
<reference evidence="2 3" key="1">
    <citation type="journal article" date="2018" name="Front. Microbiol.">
        <title>Genome-Wide Analysis of Corynespora cassiicola Leaf Fall Disease Putative Effectors.</title>
        <authorList>
            <person name="Lopez D."/>
            <person name="Ribeiro S."/>
            <person name="Label P."/>
            <person name="Fumanal B."/>
            <person name="Venisse J.S."/>
            <person name="Kohler A."/>
            <person name="de Oliveira R.R."/>
            <person name="Labutti K."/>
            <person name="Lipzen A."/>
            <person name="Lail K."/>
            <person name="Bauer D."/>
            <person name="Ohm R.A."/>
            <person name="Barry K.W."/>
            <person name="Spatafora J."/>
            <person name="Grigoriev I.V."/>
            <person name="Martin F.M."/>
            <person name="Pujade-Renaud V."/>
        </authorList>
    </citation>
    <scope>NUCLEOTIDE SEQUENCE [LARGE SCALE GENOMIC DNA]</scope>
    <source>
        <strain evidence="2 3">Philippines</strain>
    </source>
</reference>
<dbReference type="OrthoDB" id="3520229at2759"/>
<feature type="region of interest" description="Disordered" evidence="1">
    <location>
        <begin position="104"/>
        <end position="137"/>
    </location>
</feature>
<protein>
    <submittedName>
        <fullName evidence="2">Uncharacterized protein</fullName>
    </submittedName>
</protein>
<sequence length="163" mass="15957">MSSVASSAAAVPTPPSCNSIDYQIPTEDVACAVANVQGIPDNYTDIAKGCCKDAPVEQYAAKDCGFYCLSIGQAQMNLSSCLIENGVEPGLIFCNSNTTATATGSPSDSASATSSGGSGSSTGGADSQESTGAAPATVPQTVSKAGLGMLAMIVVSAAAGAML</sequence>
<dbReference type="STRING" id="1448308.A0A2T2P502"/>
<proteinExistence type="predicted"/>